<sequence length="74" mass="7987">MGGVGARHSRGPYQLRGSRLHNQRHIMSPYRVNKGPWRHTEDLHRGTGGATPSLSGYVGAKTIQPIGLGTTLLA</sequence>
<dbReference type="EMBL" id="AP028907">
    <property type="protein sequence ID" value="BES80964.1"/>
    <property type="molecule type" value="Genomic_DNA"/>
</dbReference>
<evidence type="ECO:0000256" key="1">
    <source>
        <dbReference type="SAM" id="MobiDB-lite"/>
    </source>
</evidence>
<name>A0ABM8ITT0_9CREN</name>
<evidence type="ECO:0000313" key="2">
    <source>
        <dbReference type="EMBL" id="BES80964.1"/>
    </source>
</evidence>
<reference evidence="2 3" key="1">
    <citation type="submission" date="2023-09" db="EMBL/GenBank/DDBJ databases">
        <title>Pyrofollis japonicus gen. nov. sp. nov., a novel member of the family Pyrodictiaceae isolated from the Iheya North hydrothermal field.</title>
        <authorList>
            <person name="Miyazaki U."/>
            <person name="Sanari M."/>
            <person name="Tame A."/>
            <person name="Kitajima M."/>
            <person name="Okamoto A."/>
            <person name="Sawayama S."/>
            <person name="Miyazaki J."/>
            <person name="Takai K."/>
            <person name="Nakagawa S."/>
        </authorList>
    </citation>
    <scope>NUCLEOTIDE SEQUENCE [LARGE SCALE GENOMIC DNA]</scope>
    <source>
        <strain evidence="2 3">AV2</strain>
    </source>
</reference>
<proteinExistence type="predicted"/>
<protein>
    <submittedName>
        <fullName evidence="2">Uncharacterized protein</fullName>
    </submittedName>
</protein>
<keyword evidence="3" id="KW-1185">Reference proteome</keyword>
<gene>
    <name evidence="2" type="ORF">PABY_05310</name>
</gene>
<accession>A0ABM8ITT0</accession>
<feature type="region of interest" description="Disordered" evidence="1">
    <location>
        <begin position="1"/>
        <end position="56"/>
    </location>
</feature>
<organism evidence="2 3">
    <name type="scientific">Pyrodictium abyssi</name>
    <dbReference type="NCBI Taxonomy" id="54256"/>
    <lineage>
        <taxon>Archaea</taxon>
        <taxon>Thermoproteota</taxon>
        <taxon>Thermoprotei</taxon>
        <taxon>Desulfurococcales</taxon>
        <taxon>Pyrodictiaceae</taxon>
        <taxon>Pyrodictium</taxon>
    </lineage>
</organism>
<evidence type="ECO:0000313" key="3">
    <source>
        <dbReference type="Proteomes" id="UP001341135"/>
    </source>
</evidence>
<dbReference type="Proteomes" id="UP001341135">
    <property type="component" value="Chromosome"/>
</dbReference>